<evidence type="ECO:0000259" key="9">
    <source>
        <dbReference type="Pfam" id="PF20578"/>
    </source>
</evidence>
<dbReference type="GO" id="GO:0004553">
    <property type="term" value="F:hydrolase activity, hydrolyzing O-glycosyl compounds"/>
    <property type="evidence" value="ECO:0007669"/>
    <property type="project" value="InterPro"/>
</dbReference>
<dbReference type="PANTHER" id="PTHR43301:SF3">
    <property type="entry name" value="ARABINAN ENDO-1,5-ALPHA-L-ARABINOSIDASE A-RELATED"/>
    <property type="match status" value="1"/>
</dbReference>
<evidence type="ECO:0000256" key="7">
    <source>
        <dbReference type="SAM" id="SignalP"/>
    </source>
</evidence>
<dbReference type="InterPro" id="IPR032291">
    <property type="entry name" value="Abn2_C"/>
</dbReference>
<dbReference type="GO" id="GO:0005975">
    <property type="term" value="P:carbohydrate metabolic process"/>
    <property type="evidence" value="ECO:0007669"/>
    <property type="project" value="InterPro"/>
</dbReference>
<dbReference type="InterPro" id="IPR023296">
    <property type="entry name" value="Glyco_hydro_beta-prop_sf"/>
</dbReference>
<dbReference type="GeneID" id="77012277"/>
<dbReference type="SUPFAM" id="SSF75005">
    <property type="entry name" value="Arabinanase/levansucrase/invertase"/>
    <property type="match status" value="1"/>
</dbReference>
<feature type="site" description="Important for catalytic activity, responsible for pKa modulation of the active site Glu and correct orientation of both the proton donor and substrate" evidence="6">
    <location>
        <position position="230"/>
    </location>
</feature>
<feature type="domain" description="Atrophied bacterial Ig" evidence="9">
    <location>
        <begin position="551"/>
        <end position="629"/>
    </location>
</feature>
<keyword evidence="7" id="KW-0732">Signal</keyword>
<dbReference type="EMBL" id="JMQA01000020">
    <property type="protein sequence ID" value="KFN10184.1"/>
    <property type="molecule type" value="Genomic_DNA"/>
</dbReference>
<dbReference type="Pfam" id="PF13385">
    <property type="entry name" value="Laminin_G_3"/>
    <property type="match status" value="1"/>
</dbReference>
<evidence type="ECO:0000256" key="1">
    <source>
        <dbReference type="ARBA" id="ARBA00004834"/>
    </source>
</evidence>
<dbReference type="PATRIC" id="fig|44252.3.peg.1701"/>
<dbReference type="InterPro" id="IPR006710">
    <property type="entry name" value="Glyco_hydro_43"/>
</dbReference>
<reference evidence="10 11" key="1">
    <citation type="submission" date="2014-04" db="EMBL/GenBank/DDBJ databases">
        <authorList>
            <person name="Bishop-Lilly K.A."/>
            <person name="Broomall S.M."/>
            <person name="Chain P.S."/>
            <person name="Chertkov O."/>
            <person name="Coyne S.R."/>
            <person name="Daligault H.E."/>
            <person name="Davenport K.W."/>
            <person name="Erkkila T."/>
            <person name="Frey K.G."/>
            <person name="Gibbons H.S."/>
            <person name="Gu W."/>
            <person name="Jaissle J."/>
            <person name="Johnson S.L."/>
            <person name="Koroleva G.I."/>
            <person name="Ladner J.T."/>
            <person name="Lo C.-C."/>
            <person name="Minogue T.D."/>
            <person name="Munk C."/>
            <person name="Palacios G.F."/>
            <person name="Redden C.L."/>
            <person name="Rosenzweig C.N."/>
            <person name="Scholz M.B."/>
            <person name="Teshima H."/>
            <person name="Xu Y."/>
        </authorList>
    </citation>
    <scope>NUCLEOTIDE SEQUENCE [LARGE SCALE GENOMIC DNA]</scope>
    <source>
        <strain evidence="10 11">8244</strain>
    </source>
</reference>
<feature type="signal peptide" evidence="7">
    <location>
        <begin position="1"/>
        <end position="26"/>
    </location>
</feature>
<evidence type="ECO:0000256" key="6">
    <source>
        <dbReference type="PIRSR" id="PIRSR606710-2"/>
    </source>
</evidence>
<dbReference type="HOGENOM" id="CLU_009397_1_1_9"/>
<dbReference type="Gene3D" id="2.40.128.10">
    <property type="match status" value="1"/>
</dbReference>
<feature type="chain" id="PRO_5038718664" evidence="7">
    <location>
        <begin position="27"/>
        <end position="839"/>
    </location>
</feature>
<evidence type="ECO:0000256" key="3">
    <source>
        <dbReference type="ARBA" id="ARBA00022801"/>
    </source>
</evidence>
<evidence type="ECO:0000313" key="10">
    <source>
        <dbReference type="EMBL" id="KFN10184.1"/>
    </source>
</evidence>
<dbReference type="InterPro" id="IPR013320">
    <property type="entry name" value="ConA-like_dom_sf"/>
</dbReference>
<sequence length="839" mass="90540">MEIRTFGRCLIMVLAFAMLMPAAASAGSLPAKKPGKPPAFTNVSVHDPSIVKDGGTYYVFGSHIEAAKSADLLNWATFTNGYETPGNALYGDLSENLAGSFAWAGENDSDSKGGFAVWAPGIIRNEHFVNEDGTTGAYMMYYSASSTYIRSAIGLAVSKNIEGPYKYVDTAVYSGFTRDEAYDADSKVNKKWTNTNIGRLIEDGDLAGVNTSWFKTDGSYNNALYPNAIDAAPFFDRDGKLWMAYGSWSGGIFLLELDPATGRPVYPGKDGTAADGRMVDRYFGTKIAGGHTKSGEGPYIVYDQGTGYYYLNVSYGWLGANGGYNIRQFRASRPGGPYVDAAGQNAVLPPNTENSAYGIKMMGNFLFPREIGESGTGTGYGYASPGHNSVLYDERTGKYFLVFHTRFPQKGELHELRVHQMFLNRDGWFVVAPERYAGENLQTVKASQVAGDYKFVNHGLAYSGDIVKSVNIRLNKDNTISGDVTGKWQLSGKYEATLTLGGQVFRGVFVRGWDADLGGETLTFTAVSGKGESVWGIRQPDMSDRQVVKAVVEDLDLGDTSRVMANLNLPGRGTRGAAIAWKSSDPGVISDTGVIYPPEVGEAAATAKLTATITKGKAAASKTFAVVVAPIDPEYGLQARFSFEDNLRDSFGQFGEGVATGDRIDRTGGTIAYADGVEGKAAVFDGNSGIKLPGGLISGNRYSVSFWVNPQQYTQFTTTFFGANSTSSWISLVPESWDNNTMLWSGEAWYDGATGAKLPLNEWHHVAFTADEGAVKVYIDGVQKFAGTGFPGVFTTDSGTFSLGVNWWDPPFKGMLDELRVYDIPVTEAVIKKLAQAKG</sequence>
<evidence type="ECO:0000259" key="8">
    <source>
        <dbReference type="Pfam" id="PF16369"/>
    </source>
</evidence>
<keyword evidence="3 10" id="KW-0378">Hydrolase</keyword>
<evidence type="ECO:0000256" key="5">
    <source>
        <dbReference type="PIRSR" id="PIRSR606710-1"/>
    </source>
</evidence>
<dbReference type="PANTHER" id="PTHR43301">
    <property type="entry name" value="ARABINAN ENDO-1,5-ALPHA-L-ARABINOSIDASE"/>
    <property type="match status" value="1"/>
</dbReference>
<evidence type="ECO:0000256" key="4">
    <source>
        <dbReference type="ARBA" id="ARBA00023295"/>
    </source>
</evidence>
<dbReference type="OrthoDB" id="9801455at2"/>
<dbReference type="Gene3D" id="2.115.10.20">
    <property type="entry name" value="Glycosyl hydrolase domain, family 43"/>
    <property type="match status" value="1"/>
</dbReference>
<proteinExistence type="inferred from homology"/>
<feature type="active site" description="Proton donor" evidence="5">
    <location>
        <position position="296"/>
    </location>
</feature>
<dbReference type="CDD" id="cd18832">
    <property type="entry name" value="GH43_GsAbnA-like"/>
    <property type="match status" value="1"/>
</dbReference>
<comment type="pathway">
    <text evidence="1">Glycan metabolism; L-arabinan degradation.</text>
</comment>
<dbReference type="InterPro" id="IPR046780">
    <property type="entry name" value="aBig_2"/>
</dbReference>
<feature type="domain" description="Extracellular endo-alpha-(1-&gt;5)-L-arabinanase C-terminal" evidence="8">
    <location>
        <begin position="433"/>
        <end position="536"/>
    </location>
</feature>
<comment type="caution">
    <text evidence="10">The sequence shown here is derived from an EMBL/GenBank/DDBJ whole genome shotgun (WGS) entry which is preliminary data.</text>
</comment>
<accession>A0A090ZFT6</accession>
<dbReference type="Proteomes" id="UP000029278">
    <property type="component" value="Unassembled WGS sequence"/>
</dbReference>
<dbReference type="Pfam" id="PF16369">
    <property type="entry name" value="GH43_C"/>
    <property type="match status" value="1"/>
</dbReference>
<dbReference type="Gene3D" id="2.60.120.200">
    <property type="match status" value="1"/>
</dbReference>
<dbReference type="Pfam" id="PF04616">
    <property type="entry name" value="Glyco_hydro_43"/>
    <property type="match status" value="1"/>
</dbReference>
<gene>
    <name evidence="10" type="primary">yxiA</name>
    <name evidence="10" type="ORF">DJ90_463</name>
</gene>
<name>A0A090ZFT6_PAEMA</name>
<dbReference type="STRING" id="44252.DJ90_463"/>
<dbReference type="AlphaFoldDB" id="A0A090ZFT6"/>
<organism evidence="10 11">
    <name type="scientific">Paenibacillus macerans</name>
    <name type="common">Bacillus macerans</name>
    <dbReference type="NCBI Taxonomy" id="44252"/>
    <lineage>
        <taxon>Bacteria</taxon>
        <taxon>Bacillati</taxon>
        <taxon>Bacillota</taxon>
        <taxon>Bacilli</taxon>
        <taxon>Bacillales</taxon>
        <taxon>Paenibacillaceae</taxon>
        <taxon>Paenibacillus</taxon>
    </lineage>
</organism>
<dbReference type="Pfam" id="PF20578">
    <property type="entry name" value="aBig_2"/>
    <property type="match status" value="1"/>
</dbReference>
<keyword evidence="4" id="KW-0326">Glycosidase</keyword>
<comment type="similarity">
    <text evidence="2">Belongs to the glycosyl hydrolase 43 family.</text>
</comment>
<protein>
    <submittedName>
        <fullName evidence="10">Glycoside hydrolase, family 43 YxiA</fullName>
    </submittedName>
</protein>
<evidence type="ECO:0000256" key="2">
    <source>
        <dbReference type="ARBA" id="ARBA00009865"/>
    </source>
</evidence>
<dbReference type="RefSeq" id="WP_036621030.1">
    <property type="nucleotide sequence ID" value="NZ_JAKOBR010000096.1"/>
</dbReference>
<dbReference type="InterPro" id="IPR050727">
    <property type="entry name" value="GH43_arabinanases"/>
</dbReference>
<keyword evidence="11" id="KW-1185">Reference proteome</keyword>
<feature type="active site" description="Proton acceptor" evidence="5">
    <location>
        <position position="47"/>
    </location>
</feature>
<dbReference type="SUPFAM" id="SSF49899">
    <property type="entry name" value="Concanavalin A-like lectins/glucanases"/>
    <property type="match status" value="1"/>
</dbReference>
<evidence type="ECO:0000313" key="11">
    <source>
        <dbReference type="Proteomes" id="UP000029278"/>
    </source>
</evidence>